<gene>
    <name evidence="12" type="ORF">NEMVEDRAFT_v1g200957</name>
</gene>
<keyword evidence="2" id="KW-1003">Cell membrane</keyword>
<keyword evidence="3 10" id="KW-0812">Transmembrane</keyword>
<evidence type="ECO:0000259" key="11">
    <source>
        <dbReference type="PROSITE" id="PS50262"/>
    </source>
</evidence>
<keyword evidence="7" id="KW-0675">Receptor</keyword>
<keyword evidence="6 10" id="KW-0472">Membrane</keyword>
<feature type="transmembrane region" description="Helical" evidence="10">
    <location>
        <begin position="44"/>
        <end position="64"/>
    </location>
</feature>
<dbReference type="PROSITE" id="PS50262">
    <property type="entry name" value="G_PROTEIN_RECEP_F1_2"/>
    <property type="match status" value="1"/>
</dbReference>
<feature type="transmembrane region" description="Helical" evidence="10">
    <location>
        <begin position="268"/>
        <end position="286"/>
    </location>
</feature>
<sequence>MPMEPQQRNTILYFILAVVTTLGNAVVVLAVYRDPYKQLRKNLASYLIAGLAVSNLVLVVGEILQAAGNIIYGKNAYNTPSDNGGTLNGSLLGADIRGTTNYRLEIASDFTLYFAMATSVLTVLVLATERLVVLRFGYEQRVTKKRIIFSVSIVWFLSFALAVPRAAFEDEYKFREQFIIVFALIILLIIFINLWIYANVKRACSITELQPLAHGRLNALRIRKRNRAAARTIAYILVALVTLWTPTIITEIFLYFPSYDLKNELVEFIYLIGCVNAAVDPGIYAFRTPIFRRALSGLLKKTDELVMQQGRYVTL</sequence>
<dbReference type="OrthoDB" id="5987098at2759"/>
<dbReference type="Pfam" id="PF00001">
    <property type="entry name" value="7tm_1"/>
    <property type="match status" value="1"/>
</dbReference>
<evidence type="ECO:0000256" key="2">
    <source>
        <dbReference type="ARBA" id="ARBA00022475"/>
    </source>
</evidence>
<feature type="transmembrane region" description="Helical" evidence="10">
    <location>
        <begin position="233"/>
        <end position="256"/>
    </location>
</feature>
<dbReference type="Proteomes" id="UP000001593">
    <property type="component" value="Unassembled WGS sequence"/>
</dbReference>
<feature type="transmembrane region" description="Helical" evidence="10">
    <location>
        <begin position="12"/>
        <end position="32"/>
    </location>
</feature>
<keyword evidence="8" id="KW-0325">Glycoprotein</keyword>
<dbReference type="AlphaFoldDB" id="A7RRB2"/>
<name>A7RRB2_NEMVE</name>
<keyword evidence="4 10" id="KW-1133">Transmembrane helix</keyword>
<evidence type="ECO:0000256" key="5">
    <source>
        <dbReference type="ARBA" id="ARBA00023040"/>
    </source>
</evidence>
<dbReference type="PRINTS" id="PR00237">
    <property type="entry name" value="GPCRRHODOPSN"/>
</dbReference>
<dbReference type="Gene3D" id="1.20.1070.10">
    <property type="entry name" value="Rhodopsin 7-helix transmembrane proteins"/>
    <property type="match status" value="1"/>
</dbReference>
<evidence type="ECO:0000256" key="1">
    <source>
        <dbReference type="ARBA" id="ARBA00004651"/>
    </source>
</evidence>
<accession>A7RRB2</accession>
<dbReference type="OMA" id="IACYTRI"/>
<dbReference type="CDD" id="cd00637">
    <property type="entry name" value="7tm_classA_rhodopsin-like"/>
    <property type="match status" value="1"/>
</dbReference>
<evidence type="ECO:0000256" key="7">
    <source>
        <dbReference type="ARBA" id="ARBA00023170"/>
    </source>
</evidence>
<evidence type="ECO:0000256" key="6">
    <source>
        <dbReference type="ARBA" id="ARBA00023136"/>
    </source>
</evidence>
<dbReference type="GO" id="GO:0004930">
    <property type="term" value="F:G protein-coupled receptor activity"/>
    <property type="evidence" value="ECO:0007669"/>
    <property type="project" value="UniProtKB-KW"/>
</dbReference>
<proteinExistence type="predicted"/>
<keyword evidence="9" id="KW-0807">Transducer</keyword>
<evidence type="ECO:0000256" key="10">
    <source>
        <dbReference type="SAM" id="Phobius"/>
    </source>
</evidence>
<protein>
    <recommendedName>
        <fullName evidence="11">G-protein coupled receptors family 1 profile domain-containing protein</fullName>
    </recommendedName>
</protein>
<feature type="domain" description="G-protein coupled receptors family 1 profile" evidence="11">
    <location>
        <begin position="23"/>
        <end position="284"/>
    </location>
</feature>
<dbReference type="FunFam" id="1.20.1070.10:FF:000919">
    <property type="entry name" value="Predicted protein"/>
    <property type="match status" value="1"/>
</dbReference>
<dbReference type="PANTHER" id="PTHR24246">
    <property type="entry name" value="OLFACTORY RECEPTOR AND ADENOSINE RECEPTOR"/>
    <property type="match status" value="1"/>
</dbReference>
<dbReference type="InterPro" id="IPR017452">
    <property type="entry name" value="GPCR_Rhodpsn_7TM"/>
</dbReference>
<evidence type="ECO:0000313" key="13">
    <source>
        <dbReference type="Proteomes" id="UP000001593"/>
    </source>
</evidence>
<dbReference type="SMART" id="SM01381">
    <property type="entry name" value="7TM_GPCR_Srsx"/>
    <property type="match status" value="1"/>
</dbReference>
<reference evidence="12 13" key="1">
    <citation type="journal article" date="2007" name="Science">
        <title>Sea anemone genome reveals ancestral eumetazoan gene repertoire and genomic organization.</title>
        <authorList>
            <person name="Putnam N.H."/>
            <person name="Srivastava M."/>
            <person name="Hellsten U."/>
            <person name="Dirks B."/>
            <person name="Chapman J."/>
            <person name="Salamov A."/>
            <person name="Terry A."/>
            <person name="Shapiro H."/>
            <person name="Lindquist E."/>
            <person name="Kapitonov V.V."/>
            <person name="Jurka J."/>
            <person name="Genikhovich G."/>
            <person name="Grigoriev I.V."/>
            <person name="Lucas S.M."/>
            <person name="Steele R.E."/>
            <person name="Finnerty J.R."/>
            <person name="Technau U."/>
            <person name="Martindale M.Q."/>
            <person name="Rokhsar D.S."/>
        </authorList>
    </citation>
    <scope>NUCLEOTIDE SEQUENCE [LARGE SCALE GENOMIC DNA]</scope>
    <source>
        <strain evidence="13">CH2 X CH6</strain>
    </source>
</reference>
<evidence type="ECO:0000256" key="9">
    <source>
        <dbReference type="ARBA" id="ARBA00023224"/>
    </source>
</evidence>
<dbReference type="GO" id="GO:0007186">
    <property type="term" value="P:G protein-coupled receptor signaling pathway"/>
    <property type="evidence" value="ECO:0000318"/>
    <property type="project" value="GO_Central"/>
</dbReference>
<dbReference type="HOGENOM" id="CLU_883695_0_0_1"/>
<organism evidence="12 13">
    <name type="scientific">Nematostella vectensis</name>
    <name type="common">Starlet sea anemone</name>
    <dbReference type="NCBI Taxonomy" id="45351"/>
    <lineage>
        <taxon>Eukaryota</taxon>
        <taxon>Metazoa</taxon>
        <taxon>Cnidaria</taxon>
        <taxon>Anthozoa</taxon>
        <taxon>Hexacorallia</taxon>
        <taxon>Actiniaria</taxon>
        <taxon>Edwardsiidae</taxon>
        <taxon>Nematostella</taxon>
    </lineage>
</organism>
<dbReference type="EMBL" id="DS469531">
    <property type="protein sequence ID" value="EDO45979.1"/>
    <property type="molecule type" value="Genomic_DNA"/>
</dbReference>
<evidence type="ECO:0000256" key="8">
    <source>
        <dbReference type="ARBA" id="ARBA00023180"/>
    </source>
</evidence>
<dbReference type="InParanoid" id="A7RRB2"/>
<keyword evidence="13" id="KW-1185">Reference proteome</keyword>
<dbReference type="SUPFAM" id="SSF81321">
    <property type="entry name" value="Family A G protein-coupled receptor-like"/>
    <property type="match status" value="1"/>
</dbReference>
<feature type="transmembrane region" description="Helical" evidence="10">
    <location>
        <begin position="110"/>
        <end position="127"/>
    </location>
</feature>
<dbReference type="GO" id="GO:0005886">
    <property type="term" value="C:plasma membrane"/>
    <property type="evidence" value="ECO:0007669"/>
    <property type="project" value="UniProtKB-SubCell"/>
</dbReference>
<dbReference type="InterPro" id="IPR000276">
    <property type="entry name" value="GPCR_Rhodpsn"/>
</dbReference>
<dbReference type="KEGG" id="nve:5517991"/>
<dbReference type="PANTHER" id="PTHR24246:SF27">
    <property type="entry name" value="ADENOSINE RECEPTOR, ISOFORM A"/>
    <property type="match status" value="1"/>
</dbReference>
<evidence type="ECO:0000313" key="12">
    <source>
        <dbReference type="EMBL" id="EDO45979.1"/>
    </source>
</evidence>
<evidence type="ECO:0000256" key="4">
    <source>
        <dbReference type="ARBA" id="ARBA00022989"/>
    </source>
</evidence>
<feature type="transmembrane region" description="Helical" evidence="10">
    <location>
        <begin position="147"/>
        <end position="166"/>
    </location>
</feature>
<feature type="transmembrane region" description="Helical" evidence="10">
    <location>
        <begin position="178"/>
        <end position="198"/>
    </location>
</feature>
<keyword evidence="5" id="KW-0297">G-protein coupled receptor</keyword>
<dbReference type="PhylomeDB" id="A7RRB2"/>
<evidence type="ECO:0000256" key="3">
    <source>
        <dbReference type="ARBA" id="ARBA00022692"/>
    </source>
</evidence>
<comment type="subcellular location">
    <subcellularLocation>
        <location evidence="1">Cell membrane</location>
        <topology evidence="1">Multi-pass membrane protein</topology>
    </subcellularLocation>
</comment>